<dbReference type="GO" id="GO:0005524">
    <property type="term" value="F:ATP binding"/>
    <property type="evidence" value="ECO:0007669"/>
    <property type="project" value="UniProtKB-KW"/>
</dbReference>
<dbReference type="GO" id="GO:0004815">
    <property type="term" value="F:aspartate-tRNA ligase activity"/>
    <property type="evidence" value="ECO:0007669"/>
    <property type="project" value="TreeGrafter"/>
</dbReference>
<keyword evidence="2" id="KW-0547">Nucleotide-binding</keyword>
<dbReference type="PANTHER" id="PTHR22594:SF5">
    <property type="entry name" value="ASPARTATE--TRNA LIGASE, MITOCHONDRIAL"/>
    <property type="match status" value="1"/>
</dbReference>
<evidence type="ECO:0000256" key="2">
    <source>
        <dbReference type="ARBA" id="ARBA00022741"/>
    </source>
</evidence>
<dbReference type="InterPro" id="IPR004364">
    <property type="entry name" value="Aa-tRNA-synt_II"/>
</dbReference>
<accession>D6PKB5</accession>
<dbReference type="Gene3D" id="3.30.1360.30">
    <property type="entry name" value="GAD-like domain"/>
    <property type="match status" value="1"/>
</dbReference>
<sequence>MMSGFDRYFQIAPCFRDEDSRADRSPGEFYQLDLEMSFVEQEDVFSEIEPVLAGVFEEFTTWSVPQPFPRIPFSEAMLKYGTDKPDLRIAIEICDVSDLFENSEFAIFAKTVADGGWFVHCLAQNVGAERSAIA</sequence>
<dbReference type="InterPro" id="IPR004115">
    <property type="entry name" value="GAD-like_sf"/>
</dbReference>
<keyword evidence="5" id="KW-0030">Aminoacyl-tRNA synthetase</keyword>
<evidence type="ECO:0000256" key="3">
    <source>
        <dbReference type="ARBA" id="ARBA00022840"/>
    </source>
</evidence>
<dbReference type="Gene3D" id="3.30.930.10">
    <property type="entry name" value="Bira Bifunctional Protein, Domain 2"/>
    <property type="match status" value="1"/>
</dbReference>
<feature type="domain" description="Aminoacyl-tRNA synthetase class II (D/K/N)" evidence="6">
    <location>
        <begin position="1"/>
        <end position="94"/>
    </location>
</feature>
<evidence type="ECO:0000256" key="1">
    <source>
        <dbReference type="ARBA" id="ARBA00022598"/>
    </source>
</evidence>
<reference evidence="7" key="1">
    <citation type="journal article" date="2010" name="ISME J.">
        <title>Metagenome of the Mediterranean deep chlorophyll maximum studied by direct and fosmid library 454 pyrosequencing.</title>
        <authorList>
            <person name="Ghai R."/>
            <person name="Martin-Cuadrado A.B."/>
            <person name="Molto A.G."/>
            <person name="Heredia I.G."/>
            <person name="Cabrera R."/>
            <person name="Martin J."/>
            <person name="Verdu M."/>
            <person name="Deschamps P."/>
            <person name="Moreira D."/>
            <person name="Lopez-Garcia P."/>
            <person name="Mira A."/>
            <person name="Rodriguez-Valera F."/>
        </authorList>
    </citation>
    <scope>NUCLEOTIDE SEQUENCE</scope>
</reference>
<dbReference type="InterPro" id="IPR045864">
    <property type="entry name" value="aa-tRNA-synth_II/BPL/LPL"/>
</dbReference>
<proteinExistence type="predicted"/>
<evidence type="ECO:0000313" key="7">
    <source>
        <dbReference type="EMBL" id="ADD96166.1"/>
    </source>
</evidence>
<keyword evidence="4" id="KW-0648">Protein biosynthesis</keyword>
<keyword evidence="3" id="KW-0067">ATP-binding</keyword>
<keyword evidence="1" id="KW-0436">Ligase</keyword>
<protein>
    <recommendedName>
        <fullName evidence="6">Aminoacyl-tRNA synthetase class II (D/K/N) domain-containing protein</fullName>
    </recommendedName>
</protein>
<dbReference type="EMBL" id="GU943122">
    <property type="protein sequence ID" value="ADD96166.1"/>
    <property type="molecule type" value="Genomic_DNA"/>
</dbReference>
<name>D6PKB5_9ZZZZ</name>
<dbReference type="AlphaFoldDB" id="D6PKB5"/>
<dbReference type="Pfam" id="PF00152">
    <property type="entry name" value="tRNA-synt_2"/>
    <property type="match status" value="1"/>
</dbReference>
<evidence type="ECO:0000259" key="6">
    <source>
        <dbReference type="Pfam" id="PF00152"/>
    </source>
</evidence>
<dbReference type="PANTHER" id="PTHR22594">
    <property type="entry name" value="ASPARTYL/LYSYL-TRNA SYNTHETASE"/>
    <property type="match status" value="1"/>
</dbReference>
<dbReference type="SUPFAM" id="SSF55681">
    <property type="entry name" value="Class II aaRS and biotin synthetases"/>
    <property type="match status" value="1"/>
</dbReference>
<evidence type="ECO:0000256" key="4">
    <source>
        <dbReference type="ARBA" id="ARBA00022917"/>
    </source>
</evidence>
<evidence type="ECO:0000256" key="5">
    <source>
        <dbReference type="ARBA" id="ARBA00023146"/>
    </source>
</evidence>
<organism evidence="7">
    <name type="scientific">uncultured organism MedDCM-OCT-S05-C185</name>
    <dbReference type="NCBI Taxonomy" id="743621"/>
    <lineage>
        <taxon>unclassified sequences</taxon>
        <taxon>environmental samples</taxon>
    </lineage>
</organism>